<evidence type="ECO:0000313" key="1">
    <source>
        <dbReference type="EMBL" id="AAH17904.1"/>
    </source>
</evidence>
<dbReference type="EMBL" id="CH471086">
    <property type="protein sequence ID" value="EAW48920.1"/>
    <property type="molecule type" value="Genomic_DNA"/>
</dbReference>
<organism evidence="1">
    <name type="scientific">Homo sapiens</name>
    <name type="common">Human</name>
    <dbReference type="NCBI Taxonomy" id="9606"/>
    <lineage>
        <taxon>Eukaryota</taxon>
        <taxon>Metazoa</taxon>
        <taxon>Chordata</taxon>
        <taxon>Craniata</taxon>
        <taxon>Vertebrata</taxon>
        <taxon>Euteleostomi</taxon>
        <taxon>Mammalia</taxon>
        <taxon>Eutheria</taxon>
        <taxon>Euarchontoglires</taxon>
        <taxon>Primates</taxon>
        <taxon>Haplorrhini</taxon>
        <taxon>Catarrhini</taxon>
        <taxon>Hominidae</taxon>
        <taxon>Homo</taxon>
    </lineage>
</organism>
<reference evidence="2" key="3">
    <citation type="submission" date="2005-09" db="EMBL/GenBank/DDBJ databases">
        <authorList>
            <person name="Mural R.J."/>
            <person name="Istrail S."/>
            <person name="Sutton G."/>
            <person name="Florea L."/>
            <person name="Halpern A.L."/>
            <person name="Mobarry C.M."/>
            <person name="Lippert R."/>
            <person name="Walenz B."/>
            <person name="Shatkay H."/>
            <person name="Dew I."/>
            <person name="Miller J.R."/>
            <person name="Flanigan M.J."/>
            <person name="Edwards N.J."/>
            <person name="Bolanos R."/>
            <person name="Fasulo D."/>
            <person name="Halldorsson B.V."/>
            <person name="Hannenhalli S."/>
            <person name="Turner R."/>
            <person name="Yooseph S."/>
            <person name="Lu F."/>
            <person name="Nusskern D.R."/>
            <person name="Shue B.C."/>
            <person name="Zheng X.H."/>
            <person name="Zhong F."/>
            <person name="Delcher A.L."/>
            <person name="Huson D.H."/>
            <person name="Kravitz S.A."/>
            <person name="Mouchard L."/>
            <person name="Reinert K."/>
            <person name="Remington K.A."/>
            <person name="Clark A.G."/>
            <person name="Waterman M.S."/>
            <person name="Eichler E.E."/>
            <person name="Adams M.D."/>
            <person name="Hunkapiller M.W."/>
            <person name="Myers E.W."/>
            <person name="Venter J.C."/>
        </authorList>
    </citation>
    <scope>NUCLEOTIDE SEQUENCE</scope>
</reference>
<feature type="non-terminal residue" evidence="1">
    <location>
        <position position="1"/>
    </location>
</feature>
<reference evidence="2" key="1">
    <citation type="journal article" date="2001" name="Science">
        <title>The sequence of the human genome.</title>
        <authorList>
            <person name="Venter J.C."/>
            <person name="Adams M.D."/>
            <person name="Myers E.W."/>
            <person name="Li P.W."/>
            <person name="Mural R.J."/>
            <person name="Sutton G.G."/>
            <person name="Smith H.O."/>
            <person name="Yandell M."/>
            <person name="Evans C.A."/>
            <person name="Holt R.A."/>
            <person name="Gocayne J.D."/>
            <person name="Amanatides P."/>
            <person name="Ballew R.M."/>
            <person name="Huson D.H."/>
            <person name="Wortman J.R."/>
            <person name="Zhang Q."/>
            <person name="Kodira C.D."/>
            <person name="Zheng X.H."/>
            <person name="Chen L."/>
            <person name="Skupski M."/>
            <person name="Subramanian G."/>
            <person name="Thomas P.D."/>
            <person name="Zhang J."/>
            <person name="Gabor Miklos G.L."/>
            <person name="Nelson C."/>
            <person name="Broder S."/>
            <person name="Clark A.G."/>
            <person name="Nadeau J."/>
            <person name="McKusick V.A."/>
            <person name="Zinder N."/>
            <person name="Levine A.J."/>
            <person name="Roberts R.J."/>
            <person name="Simon M."/>
            <person name="Slayman C."/>
            <person name="Hunkapiller M."/>
            <person name="Bolanos R."/>
            <person name="Delcher A."/>
            <person name="Dew I."/>
            <person name="Fasulo D."/>
            <person name="Flanigan M."/>
            <person name="Florea L."/>
            <person name="Halpern A."/>
            <person name="Hannenhalli S."/>
            <person name="Kravitz S."/>
            <person name="Levy S."/>
            <person name="Mobarry C."/>
            <person name="Reinert K."/>
            <person name="Remington K."/>
            <person name="Abu-Threideh J."/>
            <person name="Beasley E."/>
            <person name="Biddick K."/>
            <person name="Bonazzi V."/>
            <person name="Brandon R."/>
            <person name="Cargill M."/>
            <person name="Chandramouliswaran I."/>
            <person name="Charlab R."/>
            <person name="Chaturvedi K."/>
            <person name="Deng Z."/>
            <person name="Di Francesco V."/>
            <person name="Dunn P."/>
            <person name="Eilbeck K."/>
            <person name="Evangelista C."/>
            <person name="Gabrielian A.E."/>
            <person name="Gan W."/>
            <person name="Ge W."/>
            <person name="Gong F."/>
            <person name="Gu Z."/>
            <person name="Guan P."/>
            <person name="Heiman T.J."/>
            <person name="Higgins M.E."/>
            <person name="Ji R.R."/>
            <person name="Ke Z."/>
            <person name="Ketchum K.A."/>
            <person name="Lai Z."/>
            <person name="Lei Y."/>
            <person name="Li Z."/>
            <person name="Li J."/>
            <person name="Liang Y."/>
            <person name="Lin X."/>
            <person name="Lu F."/>
            <person name="Merkulov G.V."/>
            <person name="Milshina N."/>
            <person name="Moore H.M."/>
            <person name="Naik A.K."/>
            <person name="Narayan V.A."/>
            <person name="Neelam B."/>
            <person name="Nusskern D."/>
            <person name="Rusch D.B."/>
            <person name="Salzberg S."/>
            <person name="Shao W."/>
            <person name="Shue B."/>
            <person name="Sun J."/>
            <person name="Wang Z."/>
            <person name="Wang A."/>
            <person name="Wang X."/>
            <person name="Wang J."/>
            <person name="Wei M."/>
            <person name="Wides R."/>
            <person name="Xiao C."/>
            <person name="Yan C."/>
            <person name="Yao A."/>
            <person name="Ye J."/>
            <person name="Zhan M."/>
            <person name="Zhang W."/>
            <person name="Zhang H."/>
            <person name="Zhao Q."/>
            <person name="Zheng L."/>
            <person name="Zhong F."/>
            <person name="Zhong W."/>
            <person name="Zhu S."/>
            <person name="Zhao S."/>
            <person name="Gilbert D."/>
            <person name="Baumhueter S."/>
            <person name="Spier G."/>
            <person name="Carter C."/>
            <person name="Cravchik A."/>
            <person name="Woodage T."/>
            <person name="Ali F."/>
            <person name="An H."/>
            <person name="Awe A."/>
            <person name="Baldwin D."/>
            <person name="Baden H."/>
            <person name="Barnstead M."/>
            <person name="Barrow I."/>
            <person name="Beeson K."/>
            <person name="Busam D."/>
            <person name="Carver A."/>
            <person name="Center A."/>
            <person name="Cheng M.L."/>
            <person name="Curry L."/>
            <person name="Danaher S."/>
            <person name="Davenport L."/>
            <person name="Desilets R."/>
            <person name="Dietz S."/>
            <person name="Dodson K."/>
            <person name="Doup L."/>
            <person name="Ferriera S."/>
            <person name="Garg N."/>
            <person name="Gluecksmann A."/>
            <person name="Hart B."/>
            <person name="Haynes J."/>
            <person name="Haynes C."/>
            <person name="Heiner C."/>
            <person name="Hladun S."/>
            <person name="Hostin D."/>
            <person name="Houck J."/>
            <person name="Howland T."/>
            <person name="Ibegwam C."/>
            <person name="Johnson J."/>
            <person name="Kalush F."/>
            <person name="Kline L."/>
            <person name="Koduru S."/>
            <person name="Love A."/>
            <person name="Mann F."/>
            <person name="May D."/>
            <person name="McCawley S."/>
            <person name="McIntosh T."/>
            <person name="McMullen I."/>
            <person name="Moy M."/>
            <person name="Moy L."/>
            <person name="Murphy B."/>
            <person name="Nelson K."/>
            <person name="Pfannkoch C."/>
            <person name="Pratts E."/>
            <person name="Puri V."/>
            <person name="Qureshi H."/>
            <person name="Reardon M."/>
            <person name="Rodriguez R."/>
            <person name="Rogers Y.H."/>
            <person name="Romblad D."/>
            <person name="Ruhfel B."/>
            <person name="Scott R."/>
            <person name="Sitter C."/>
            <person name="Smallwood M."/>
            <person name="Stewart E."/>
            <person name="Strong R."/>
            <person name="Suh E."/>
            <person name="Thomas R."/>
            <person name="Tint N.N."/>
            <person name="Tse S."/>
            <person name="Vech C."/>
            <person name="Wang G."/>
            <person name="Wetter J."/>
            <person name="Williams S."/>
            <person name="Williams M."/>
            <person name="Windsor S."/>
            <person name="Winn-Deen E."/>
            <person name="Wolfe K."/>
            <person name="Zaveri J."/>
            <person name="Zaveri K."/>
            <person name="Abril J.F."/>
            <person name="Guigo R."/>
            <person name="Campbell M.J."/>
            <person name="Sjolander K.V."/>
            <person name="Karlak B."/>
            <person name="Kejariwal A."/>
            <person name="Mi H."/>
            <person name="Lazareva B."/>
            <person name="Hatton T."/>
            <person name="Narechania A."/>
            <person name="Diemer K."/>
            <person name="Muruganujan A."/>
            <person name="Guo N."/>
            <person name="Sato S."/>
            <person name="Bafna V."/>
            <person name="Istrail S."/>
            <person name="Lippert R."/>
            <person name="Schwartz R."/>
            <person name="Walenz B."/>
            <person name="Yooseph S."/>
            <person name="Allen D."/>
            <person name="Basu A."/>
            <person name="Baxendale J."/>
            <person name="Blick L."/>
            <person name="Caminha M."/>
            <person name="Carnes-Stine J."/>
            <person name="Caulk P."/>
            <person name="Chiang Y.H."/>
            <person name="Coyne M."/>
            <person name="Dahlke C."/>
            <person name="Mays A."/>
            <person name="Dombroski M."/>
            <person name="Donnelly M."/>
            <person name="Ely D."/>
            <person name="Esparham S."/>
            <person name="Fosler C."/>
            <person name="Gire H."/>
            <person name="Glanowski S."/>
            <person name="Glasser K."/>
            <person name="Glodek A."/>
            <person name="Gorokhov M."/>
            <person name="Graham K."/>
            <person name="Gropman B."/>
            <person name="Harris M."/>
            <person name="Heil J."/>
            <person name="Henderson S."/>
            <person name="Hoover J."/>
            <person name="Jennings D."/>
            <person name="Jordan C."/>
            <person name="Jordan J."/>
            <person name="Kasha J."/>
            <person name="Kagan L."/>
            <person name="Kraft C."/>
            <person name="Levitsky A."/>
            <person name="Lewis M."/>
            <person name="Liu X."/>
            <person name="Lopez J."/>
            <person name="Ma D."/>
            <person name="Majoros W."/>
            <person name="McDaniel J."/>
            <person name="Murphy S."/>
            <person name="Newman M."/>
            <person name="Nguyen T."/>
            <person name="Nguyen N."/>
            <person name="Nodell M."/>
            <person name="Pan S."/>
            <person name="Peck J."/>
            <person name="Peterson M."/>
            <person name="Rowe W."/>
            <person name="Sanders R."/>
            <person name="Scott J."/>
            <person name="Simpson M."/>
            <person name="Smith T."/>
            <person name="Sprague A."/>
            <person name="Stockwell T."/>
            <person name="Turner R."/>
            <person name="Venter E."/>
            <person name="Wang M."/>
            <person name="Wen M."/>
            <person name="Wu D."/>
            <person name="Wu M."/>
            <person name="Xia A."/>
            <person name="Zandieh A."/>
            <person name="Zhu X."/>
        </authorList>
    </citation>
    <scope>NUCLEOTIDE SEQUENCE</scope>
</reference>
<evidence type="ECO:0000313" key="2">
    <source>
        <dbReference type="EMBL" id="EAW48920.1"/>
    </source>
</evidence>
<dbReference type="AlphaFoldDB" id="Q8WWD2"/>
<reference evidence="1" key="2">
    <citation type="submission" date="2001-12" db="EMBL/GenBank/DDBJ databases">
        <authorList>
            <person name="Strausberg R."/>
        </authorList>
    </citation>
    <scope>NUCLEOTIDE SEQUENCE</scope>
    <source>
        <tissue evidence="1">Prostate</tissue>
    </source>
</reference>
<sequence length="44" mass="5041">EESGYSGEYRVKNNELINVKFLNPDFPTAISMNSNPLFTDFLDI</sequence>
<proteinExistence type="evidence at transcript level"/>
<accession>Q8WWD2</accession>
<gene>
    <name evidence="2" type="ORF">hCG_2028157</name>
</gene>
<protein>
    <submittedName>
        <fullName evidence="2">HCG2028157</fullName>
    </submittedName>
</protein>
<name>Q8WWD2_HUMAN</name>
<dbReference type="EMBL" id="BC017904">
    <property type="protein sequence ID" value="AAH17904.1"/>
    <property type="molecule type" value="mRNA"/>
</dbReference>